<name>A0A4U1BDI6_9GAMM</name>
<evidence type="ECO:0000256" key="1">
    <source>
        <dbReference type="SAM" id="SignalP"/>
    </source>
</evidence>
<evidence type="ECO:0000313" key="2">
    <source>
        <dbReference type="EMBL" id="TKB48369.1"/>
    </source>
</evidence>
<keyword evidence="1" id="KW-0732">Signal</keyword>
<dbReference type="OrthoDB" id="935695at2"/>
<evidence type="ECO:0008006" key="4">
    <source>
        <dbReference type="Google" id="ProtNLM"/>
    </source>
</evidence>
<dbReference type="AlphaFoldDB" id="A0A4U1BDI6"/>
<organism evidence="2 3">
    <name type="scientific">Ferrimonas sediminicola</name>
    <dbReference type="NCBI Taxonomy" id="2569538"/>
    <lineage>
        <taxon>Bacteria</taxon>
        <taxon>Pseudomonadati</taxon>
        <taxon>Pseudomonadota</taxon>
        <taxon>Gammaproteobacteria</taxon>
        <taxon>Alteromonadales</taxon>
        <taxon>Ferrimonadaceae</taxon>
        <taxon>Ferrimonas</taxon>
    </lineage>
</organism>
<feature type="signal peptide" evidence="1">
    <location>
        <begin position="1"/>
        <end position="22"/>
    </location>
</feature>
<reference evidence="2 3" key="1">
    <citation type="submission" date="2019-04" db="EMBL/GenBank/DDBJ databases">
        <authorList>
            <person name="Hwang J.C."/>
        </authorList>
    </citation>
    <scope>NUCLEOTIDE SEQUENCE [LARGE SCALE GENOMIC DNA]</scope>
    <source>
        <strain evidence="2 3">IMCC35001</strain>
    </source>
</reference>
<dbReference type="RefSeq" id="WP_136853480.1">
    <property type="nucleotide sequence ID" value="NZ_SWCI01000007.1"/>
</dbReference>
<keyword evidence="3" id="KW-1185">Reference proteome</keyword>
<protein>
    <recommendedName>
        <fullName evidence="4">Metallopeptidase</fullName>
    </recommendedName>
</protein>
<sequence>MKLPAVILVAVVLLSRGAPALADGRLYTEYATPTDPSHWPVRQRVMASGVVEQVTSLINDTLQLRHPVGILFGGEAGPLYDDEARRIVIPYAFLEEVRGRFERSHYAETGVTAEDATMDALMHTLFHEIGHALVPMFDLPMLGREEDAADSLATILLIEYFDGGGEIALSAADLFALESDEVDELVEEDFWDEHGLDLQRFYTTLCMVYGSNPQAYAYLARQANLSAERAALCVDDYHKVSVSWLSLLNEHRKDGDRRYRADAPKG</sequence>
<dbReference type="Pfam" id="PF14247">
    <property type="entry name" value="DUF4344"/>
    <property type="match status" value="1"/>
</dbReference>
<dbReference type="Proteomes" id="UP000305674">
    <property type="component" value="Unassembled WGS sequence"/>
</dbReference>
<feature type="chain" id="PRO_5020993214" description="Metallopeptidase" evidence="1">
    <location>
        <begin position="23"/>
        <end position="266"/>
    </location>
</feature>
<proteinExistence type="predicted"/>
<dbReference type="InterPro" id="IPR025644">
    <property type="entry name" value="DUF4344"/>
</dbReference>
<comment type="caution">
    <text evidence="2">The sequence shown here is derived from an EMBL/GenBank/DDBJ whole genome shotgun (WGS) entry which is preliminary data.</text>
</comment>
<dbReference type="EMBL" id="SWCI01000007">
    <property type="protein sequence ID" value="TKB48369.1"/>
    <property type="molecule type" value="Genomic_DNA"/>
</dbReference>
<accession>A0A4U1BDI6</accession>
<gene>
    <name evidence="2" type="ORF">FCL40_11655</name>
</gene>
<evidence type="ECO:0000313" key="3">
    <source>
        <dbReference type="Proteomes" id="UP000305674"/>
    </source>
</evidence>